<dbReference type="EMBL" id="JAAKZZ010000683">
    <property type="protein sequence ID" value="NGO73292.1"/>
    <property type="molecule type" value="Genomic_DNA"/>
</dbReference>
<name>A0A6G4X825_9ACTN</name>
<keyword evidence="3" id="KW-1185">Reference proteome</keyword>
<accession>A0A6G4X825</accession>
<feature type="transmembrane region" description="Helical" evidence="1">
    <location>
        <begin position="56"/>
        <end position="78"/>
    </location>
</feature>
<evidence type="ECO:0000256" key="1">
    <source>
        <dbReference type="SAM" id="Phobius"/>
    </source>
</evidence>
<feature type="non-terminal residue" evidence="2">
    <location>
        <position position="1"/>
    </location>
</feature>
<dbReference type="InterPro" id="IPR036259">
    <property type="entry name" value="MFS_trans_sf"/>
</dbReference>
<feature type="transmembrane region" description="Helical" evidence="1">
    <location>
        <begin position="90"/>
        <end position="112"/>
    </location>
</feature>
<reference evidence="2 3" key="1">
    <citation type="submission" date="2020-02" db="EMBL/GenBank/DDBJ databases">
        <title>Whole-genome analyses of novel actinobacteria.</title>
        <authorList>
            <person name="Sahin N."/>
            <person name="Tatar D."/>
        </authorList>
    </citation>
    <scope>NUCLEOTIDE SEQUENCE [LARGE SCALE GENOMIC DNA]</scope>
    <source>
        <strain evidence="2 3">SB3404</strain>
    </source>
</reference>
<dbReference type="SUPFAM" id="SSF103473">
    <property type="entry name" value="MFS general substrate transporter"/>
    <property type="match status" value="1"/>
</dbReference>
<keyword evidence="1" id="KW-0812">Transmembrane</keyword>
<dbReference type="RefSeq" id="WP_165302948.1">
    <property type="nucleotide sequence ID" value="NZ_JAAKZZ010000683.1"/>
</dbReference>
<organism evidence="2 3">
    <name type="scientific">Streptomyces boncukensis</name>
    <dbReference type="NCBI Taxonomy" id="2711219"/>
    <lineage>
        <taxon>Bacteria</taxon>
        <taxon>Bacillati</taxon>
        <taxon>Actinomycetota</taxon>
        <taxon>Actinomycetes</taxon>
        <taxon>Kitasatosporales</taxon>
        <taxon>Streptomycetaceae</taxon>
        <taxon>Streptomyces</taxon>
    </lineage>
</organism>
<dbReference type="Pfam" id="PF06779">
    <property type="entry name" value="MFS_4"/>
    <property type="match status" value="1"/>
</dbReference>
<keyword evidence="1" id="KW-1133">Transmembrane helix</keyword>
<dbReference type="Gene3D" id="1.20.1250.20">
    <property type="entry name" value="MFS general substrate transporter like domains"/>
    <property type="match status" value="1"/>
</dbReference>
<protein>
    <submittedName>
        <fullName evidence="2">MFS transporter</fullName>
    </submittedName>
</protein>
<proteinExistence type="predicted"/>
<evidence type="ECO:0000313" key="3">
    <source>
        <dbReference type="Proteomes" id="UP000477722"/>
    </source>
</evidence>
<evidence type="ECO:0000313" key="2">
    <source>
        <dbReference type="EMBL" id="NGO73292.1"/>
    </source>
</evidence>
<gene>
    <name evidence="2" type="ORF">G5C65_34175</name>
</gene>
<feature type="transmembrane region" description="Helical" evidence="1">
    <location>
        <begin position="118"/>
        <end position="135"/>
    </location>
</feature>
<keyword evidence="1" id="KW-0472">Membrane</keyword>
<feature type="transmembrane region" description="Helical" evidence="1">
    <location>
        <begin position="6"/>
        <end position="24"/>
    </location>
</feature>
<comment type="caution">
    <text evidence="2">The sequence shown here is derived from an EMBL/GenBank/DDBJ whole genome shotgun (WGS) entry which is preliminary data.</text>
</comment>
<dbReference type="Proteomes" id="UP000477722">
    <property type="component" value="Unassembled WGS sequence"/>
</dbReference>
<sequence length="160" mass="16046">GAVPLFWTAMGLAGLAGVLTGPAIGRYGLRGVHTGLFAGMSAAVGLLAVAPGSLPAVLGSAVLYGPCFMAGSGLLAVWSHRVFPEQPSTGFSATVFFLGLGTMAGPAGAGLLADAVGLRGALWATALLGAGSLAMRPRTRPVPRVRARLRRGPLSRAGQR</sequence>
<dbReference type="AlphaFoldDB" id="A0A6G4X825"/>
<dbReference type="InterPro" id="IPR010645">
    <property type="entry name" value="MFS_4"/>
</dbReference>
<feature type="transmembrane region" description="Helical" evidence="1">
    <location>
        <begin position="31"/>
        <end position="50"/>
    </location>
</feature>